<dbReference type="Gene3D" id="3.90.550.10">
    <property type="entry name" value="Spore Coat Polysaccharide Biosynthesis Protein SpsA, Chain A"/>
    <property type="match status" value="1"/>
</dbReference>
<keyword evidence="2" id="KW-1185">Reference proteome</keyword>
<dbReference type="Proteomes" id="UP001152604">
    <property type="component" value="Unassembled WGS sequence"/>
</dbReference>
<dbReference type="EMBL" id="CAKXZS010000004">
    <property type="protein sequence ID" value="CAH2395208.1"/>
    <property type="molecule type" value="Genomic_DNA"/>
</dbReference>
<name>A0ABM9DF81_9HYPH</name>
<organism evidence="1 2">
    <name type="scientific">Mesorhizobium ventifaucium</name>
    <dbReference type="NCBI Taxonomy" id="666020"/>
    <lineage>
        <taxon>Bacteria</taxon>
        <taxon>Pseudomonadati</taxon>
        <taxon>Pseudomonadota</taxon>
        <taxon>Alphaproteobacteria</taxon>
        <taxon>Hyphomicrobiales</taxon>
        <taxon>Phyllobacteriaceae</taxon>
        <taxon>Mesorhizobium</taxon>
    </lineage>
</organism>
<accession>A0ABM9DF81</accession>
<sequence length="150" mass="16301">MTKGLRITPVLLSPAEPGPVSGLYLGRPIPSSFFRSSETAQTAQRALDHPTRFNAPLVVCNEEHRFKHLRALGIEDARIILKPEGRNTAPAVYAIPWLGPHPAILDSRGAETALHAGTLDDPNQSFPRPRSTTTAPLKCYLGCADLAQTR</sequence>
<comment type="caution">
    <text evidence="1">The sequence shown here is derived from an EMBL/GenBank/DDBJ whole genome shotgun (WGS) entry which is preliminary data.</text>
</comment>
<evidence type="ECO:0000313" key="2">
    <source>
        <dbReference type="Proteomes" id="UP001152604"/>
    </source>
</evidence>
<gene>
    <name evidence="1" type="ORF">MES4922_120020</name>
</gene>
<dbReference type="InterPro" id="IPR029044">
    <property type="entry name" value="Nucleotide-diphossugar_trans"/>
</dbReference>
<evidence type="ECO:0000313" key="1">
    <source>
        <dbReference type="EMBL" id="CAH2395208.1"/>
    </source>
</evidence>
<proteinExistence type="predicted"/>
<protein>
    <submittedName>
        <fullName evidence="1">Uncharacterized protein</fullName>
    </submittedName>
</protein>
<reference evidence="1" key="1">
    <citation type="submission" date="2022-03" db="EMBL/GenBank/DDBJ databases">
        <authorList>
            <person name="Brunel B."/>
        </authorList>
    </citation>
    <scope>NUCLEOTIDE SEQUENCE</scope>
    <source>
        <strain evidence="1">STM4922sample</strain>
    </source>
</reference>